<reference evidence="1" key="2">
    <citation type="journal article" date="2020" name="Nat. Commun.">
        <title>Large-scale genome sequencing of mycorrhizal fungi provides insights into the early evolution of symbiotic traits.</title>
        <authorList>
            <person name="Miyauchi S."/>
            <person name="Kiss E."/>
            <person name="Kuo A."/>
            <person name="Drula E."/>
            <person name="Kohler A."/>
            <person name="Sanchez-Garcia M."/>
            <person name="Morin E."/>
            <person name="Andreopoulos B."/>
            <person name="Barry K.W."/>
            <person name="Bonito G."/>
            <person name="Buee M."/>
            <person name="Carver A."/>
            <person name="Chen C."/>
            <person name="Cichocki N."/>
            <person name="Clum A."/>
            <person name="Culley D."/>
            <person name="Crous P.W."/>
            <person name="Fauchery L."/>
            <person name="Girlanda M."/>
            <person name="Hayes R.D."/>
            <person name="Keri Z."/>
            <person name="LaButti K."/>
            <person name="Lipzen A."/>
            <person name="Lombard V."/>
            <person name="Magnuson J."/>
            <person name="Maillard F."/>
            <person name="Murat C."/>
            <person name="Nolan M."/>
            <person name="Ohm R.A."/>
            <person name="Pangilinan J."/>
            <person name="Pereira M.F."/>
            <person name="Perotto S."/>
            <person name="Peter M."/>
            <person name="Pfister S."/>
            <person name="Riley R."/>
            <person name="Sitrit Y."/>
            <person name="Stielow J.B."/>
            <person name="Szollosi G."/>
            <person name="Zifcakova L."/>
            <person name="Stursova M."/>
            <person name="Spatafora J.W."/>
            <person name="Tedersoo L."/>
            <person name="Vaario L.M."/>
            <person name="Yamada A."/>
            <person name="Yan M."/>
            <person name="Wang P."/>
            <person name="Xu J."/>
            <person name="Bruns T."/>
            <person name="Baldrian P."/>
            <person name="Vilgalys R."/>
            <person name="Dunand C."/>
            <person name="Henrissat B."/>
            <person name="Grigoriev I.V."/>
            <person name="Hibbett D."/>
            <person name="Nagy L.G."/>
            <person name="Martin F.M."/>
        </authorList>
    </citation>
    <scope>NUCLEOTIDE SEQUENCE</scope>
    <source>
        <strain evidence="1">P2</strain>
    </source>
</reference>
<gene>
    <name evidence="1" type="ORF">BDM02DRAFT_3154581</name>
</gene>
<accession>A0ACB6ZNM0</accession>
<sequence length="258" mass="29042">MTGDDKSLDLSSIFPDEPRPPSPGPSFDHYYRETENRTGNWSSVEIRLVGSHPLWGHYLWNAARAFATYLDAHPQLYQNLNVIELGAGGGLPGIVAALNGADTVVLTDYPDDALIENLQYNVNRNLSRSPKSRVFVKGYVWGRPVTHLLELLPDEIVGFDVILMSDLIFNHSQHDALLRSCLLLYTTATHCSPPTLLVFFTHHRPHLATRDMDFFEKAKASWIAEEVVRKAYQPMFENDPGDMGIRSMVHGWKLLKAG</sequence>
<dbReference type="Proteomes" id="UP000886501">
    <property type="component" value="Unassembled WGS sequence"/>
</dbReference>
<dbReference type="EMBL" id="MU117979">
    <property type="protein sequence ID" value="KAF9651011.1"/>
    <property type="molecule type" value="Genomic_DNA"/>
</dbReference>
<proteinExistence type="predicted"/>
<evidence type="ECO:0000313" key="1">
    <source>
        <dbReference type="EMBL" id="KAF9651011.1"/>
    </source>
</evidence>
<name>A0ACB6ZNM0_THEGA</name>
<reference evidence="1" key="1">
    <citation type="submission" date="2019-10" db="EMBL/GenBank/DDBJ databases">
        <authorList>
            <consortium name="DOE Joint Genome Institute"/>
            <person name="Kuo A."/>
            <person name="Miyauchi S."/>
            <person name="Kiss E."/>
            <person name="Drula E."/>
            <person name="Kohler A."/>
            <person name="Sanchez-Garcia M."/>
            <person name="Andreopoulos B."/>
            <person name="Barry K.W."/>
            <person name="Bonito G."/>
            <person name="Buee M."/>
            <person name="Carver A."/>
            <person name="Chen C."/>
            <person name="Cichocki N."/>
            <person name="Clum A."/>
            <person name="Culley D."/>
            <person name="Crous P.W."/>
            <person name="Fauchery L."/>
            <person name="Girlanda M."/>
            <person name="Hayes R."/>
            <person name="Keri Z."/>
            <person name="Labutti K."/>
            <person name="Lipzen A."/>
            <person name="Lombard V."/>
            <person name="Magnuson J."/>
            <person name="Maillard F."/>
            <person name="Morin E."/>
            <person name="Murat C."/>
            <person name="Nolan M."/>
            <person name="Ohm R."/>
            <person name="Pangilinan J."/>
            <person name="Pereira M."/>
            <person name="Perotto S."/>
            <person name="Peter M."/>
            <person name="Riley R."/>
            <person name="Sitrit Y."/>
            <person name="Stielow B."/>
            <person name="Szollosi G."/>
            <person name="Zifcakova L."/>
            <person name="Stursova M."/>
            <person name="Spatafora J.W."/>
            <person name="Tedersoo L."/>
            <person name="Vaario L.-M."/>
            <person name="Yamada A."/>
            <person name="Yan M."/>
            <person name="Wang P."/>
            <person name="Xu J."/>
            <person name="Bruns T."/>
            <person name="Baldrian P."/>
            <person name="Vilgalys R."/>
            <person name="Henrissat B."/>
            <person name="Grigoriev I.V."/>
            <person name="Hibbett D."/>
            <person name="Nagy L.G."/>
            <person name="Martin F.M."/>
        </authorList>
    </citation>
    <scope>NUCLEOTIDE SEQUENCE</scope>
    <source>
        <strain evidence="1">P2</strain>
    </source>
</reference>
<protein>
    <submittedName>
        <fullName evidence="1">Uncharacterized protein</fullName>
    </submittedName>
</protein>
<comment type="caution">
    <text evidence="1">The sequence shown here is derived from an EMBL/GenBank/DDBJ whole genome shotgun (WGS) entry which is preliminary data.</text>
</comment>
<keyword evidence="2" id="KW-1185">Reference proteome</keyword>
<organism evidence="1 2">
    <name type="scientific">Thelephora ganbajun</name>
    <name type="common">Ganba fungus</name>
    <dbReference type="NCBI Taxonomy" id="370292"/>
    <lineage>
        <taxon>Eukaryota</taxon>
        <taxon>Fungi</taxon>
        <taxon>Dikarya</taxon>
        <taxon>Basidiomycota</taxon>
        <taxon>Agaricomycotina</taxon>
        <taxon>Agaricomycetes</taxon>
        <taxon>Thelephorales</taxon>
        <taxon>Thelephoraceae</taxon>
        <taxon>Thelephora</taxon>
    </lineage>
</organism>
<evidence type="ECO:0000313" key="2">
    <source>
        <dbReference type="Proteomes" id="UP000886501"/>
    </source>
</evidence>